<keyword evidence="5" id="KW-0133">Cell shape</keyword>
<feature type="domain" description="Mur ligase central" evidence="11">
    <location>
        <begin position="134"/>
        <end position="315"/>
    </location>
</feature>
<dbReference type="Gene3D" id="3.40.1190.10">
    <property type="entry name" value="Mur-like, catalytic domain"/>
    <property type="match status" value="1"/>
</dbReference>
<keyword evidence="7" id="KW-0131">Cell cycle</keyword>
<dbReference type="InterPro" id="IPR013221">
    <property type="entry name" value="Mur_ligase_cen"/>
</dbReference>
<dbReference type="GO" id="GO:0008360">
    <property type="term" value="P:regulation of cell shape"/>
    <property type="evidence" value="ECO:0007669"/>
    <property type="project" value="UniProtKB-KW"/>
</dbReference>
<dbReference type="Pfam" id="PF08245">
    <property type="entry name" value="Mur_ligase_M"/>
    <property type="match status" value="1"/>
</dbReference>
<dbReference type="InterPro" id="IPR000713">
    <property type="entry name" value="Mur_ligase_N"/>
</dbReference>
<dbReference type="SUPFAM" id="SSF51984">
    <property type="entry name" value="MurCD N-terminal domain"/>
    <property type="match status" value="1"/>
</dbReference>
<evidence type="ECO:0000256" key="4">
    <source>
        <dbReference type="ARBA" id="ARBA00022840"/>
    </source>
</evidence>
<keyword evidence="6" id="KW-0573">Peptidoglycan synthesis</keyword>
<dbReference type="AlphaFoldDB" id="A0A8J2FVY7"/>
<dbReference type="RefSeq" id="WP_236027853.1">
    <property type="nucleotide sequence ID" value="NZ_CAJNOB010000012.1"/>
</dbReference>
<protein>
    <submittedName>
        <fullName evidence="12">UDP-N-acetylmuramate--L-alanyl-gamma-D-glutamyl-meso-2,6-diaminoheptandioate ligase</fullName>
        <ecNumber evidence="12">6.3.2.45</ecNumber>
    </submittedName>
</protein>
<dbReference type="InterPro" id="IPR005757">
    <property type="entry name" value="Mpl"/>
</dbReference>
<reference evidence="12" key="1">
    <citation type="submission" date="2021-02" db="EMBL/GenBank/DDBJ databases">
        <authorList>
            <person name="Cremers G."/>
            <person name="Picone N."/>
        </authorList>
    </citation>
    <scope>NUCLEOTIDE SEQUENCE</scope>
    <source>
        <strain evidence="12">PQ17</strain>
    </source>
</reference>
<dbReference type="InterPro" id="IPR004101">
    <property type="entry name" value="Mur_ligase_C"/>
</dbReference>
<keyword evidence="13" id="KW-1185">Reference proteome</keyword>
<keyword evidence="2" id="KW-0132">Cell division</keyword>
<evidence type="ECO:0000256" key="6">
    <source>
        <dbReference type="ARBA" id="ARBA00022984"/>
    </source>
</evidence>
<dbReference type="Pfam" id="PF02875">
    <property type="entry name" value="Mur_ligase_C"/>
    <property type="match status" value="1"/>
</dbReference>
<dbReference type="Gene3D" id="3.90.190.20">
    <property type="entry name" value="Mur ligase, C-terminal domain"/>
    <property type="match status" value="1"/>
</dbReference>
<proteinExistence type="predicted"/>
<dbReference type="SUPFAM" id="SSF53244">
    <property type="entry name" value="MurD-like peptide ligases, peptide-binding domain"/>
    <property type="match status" value="1"/>
</dbReference>
<feature type="domain" description="Mur ligase C-terminal" evidence="10">
    <location>
        <begin position="337"/>
        <end position="469"/>
    </location>
</feature>
<keyword evidence="8" id="KW-0961">Cell wall biogenesis/degradation</keyword>
<keyword evidence="3" id="KW-0547">Nucleotide-binding</keyword>
<dbReference type="GO" id="GO:0106418">
    <property type="term" value="F:UDP-N-acetylmuramate-L-alanyl-gamma-D-glutamyl-meso-2,6-diaminoheptanedioate ligase activity"/>
    <property type="evidence" value="ECO:0007669"/>
    <property type="project" value="UniProtKB-EC"/>
</dbReference>
<dbReference type="InterPro" id="IPR050061">
    <property type="entry name" value="MurCDEF_pg_biosynth"/>
</dbReference>
<evidence type="ECO:0000259" key="11">
    <source>
        <dbReference type="Pfam" id="PF08245"/>
    </source>
</evidence>
<dbReference type="GO" id="GO:0071555">
    <property type="term" value="P:cell wall organization"/>
    <property type="evidence" value="ECO:0007669"/>
    <property type="project" value="UniProtKB-KW"/>
</dbReference>
<dbReference type="EC" id="6.3.2.45" evidence="12"/>
<evidence type="ECO:0000313" key="13">
    <source>
        <dbReference type="Proteomes" id="UP000663859"/>
    </source>
</evidence>
<dbReference type="SUPFAM" id="SSF53623">
    <property type="entry name" value="MurD-like peptide ligases, catalytic domain"/>
    <property type="match status" value="1"/>
</dbReference>
<dbReference type="InterPro" id="IPR036615">
    <property type="entry name" value="Mur_ligase_C_dom_sf"/>
</dbReference>
<accession>A0A8J2FVY7</accession>
<dbReference type="EMBL" id="CAJNOB010000012">
    <property type="protein sequence ID" value="CAF0696137.1"/>
    <property type="molecule type" value="Genomic_DNA"/>
</dbReference>
<dbReference type="Pfam" id="PF01225">
    <property type="entry name" value="Mur_ligase"/>
    <property type="match status" value="1"/>
</dbReference>
<dbReference type="Gene3D" id="3.40.50.720">
    <property type="entry name" value="NAD(P)-binding Rossmann-like Domain"/>
    <property type="match status" value="1"/>
</dbReference>
<dbReference type="PANTHER" id="PTHR43445">
    <property type="entry name" value="UDP-N-ACETYLMURAMATE--L-ALANINE LIGASE-RELATED"/>
    <property type="match status" value="1"/>
</dbReference>
<dbReference type="Proteomes" id="UP000663859">
    <property type="component" value="Unassembled WGS sequence"/>
</dbReference>
<evidence type="ECO:0000259" key="9">
    <source>
        <dbReference type="Pfam" id="PF01225"/>
    </source>
</evidence>
<name>A0A8J2FVY7_9BACT</name>
<dbReference type="GO" id="GO:0009252">
    <property type="term" value="P:peptidoglycan biosynthetic process"/>
    <property type="evidence" value="ECO:0007669"/>
    <property type="project" value="UniProtKB-KW"/>
</dbReference>
<dbReference type="GO" id="GO:0005524">
    <property type="term" value="F:ATP binding"/>
    <property type="evidence" value="ECO:0007669"/>
    <property type="project" value="UniProtKB-KW"/>
</dbReference>
<evidence type="ECO:0000313" key="12">
    <source>
        <dbReference type="EMBL" id="CAF0696137.1"/>
    </source>
</evidence>
<evidence type="ECO:0000259" key="10">
    <source>
        <dbReference type="Pfam" id="PF02875"/>
    </source>
</evidence>
<gene>
    <name evidence="12" type="primary">mpl</name>
    <name evidence="12" type="ORF">MPNT_20127</name>
</gene>
<organism evidence="12 13">
    <name type="scientific">Candidatus Methylacidithermus pantelleriae</name>
    <dbReference type="NCBI Taxonomy" id="2744239"/>
    <lineage>
        <taxon>Bacteria</taxon>
        <taxon>Pseudomonadati</taxon>
        <taxon>Verrucomicrobiota</taxon>
        <taxon>Methylacidiphilae</taxon>
        <taxon>Methylacidiphilales</taxon>
        <taxon>Methylacidiphilaceae</taxon>
        <taxon>Candidatus Methylacidithermus</taxon>
    </lineage>
</organism>
<evidence type="ECO:0000256" key="1">
    <source>
        <dbReference type="ARBA" id="ARBA00022598"/>
    </source>
</evidence>
<evidence type="ECO:0000256" key="2">
    <source>
        <dbReference type="ARBA" id="ARBA00022618"/>
    </source>
</evidence>
<keyword evidence="4" id="KW-0067">ATP-binding</keyword>
<sequence length="485" mass="54118">MESFQQNANDRLSSGCSLFPSLETARWFHFLGICGTAMGSVAAMLHERGFRVTGSDENPYPPISTFLESHGVCVFRGYRAENLPSDPNAWIVVGNVIKRGNPELEEVLHTKRPYISLPEVLRFFFLVGKRNLVVTGTHGKTTTSSLLAWIFEQAGMKPSFLIGGIPANFGYGCRLEQSPFWILEGDEYDTAFFDKRSKFLNYLPETVLINNIEFDHADIFPDLSAIEESFRRLLRLLPRSGWLVMNWDDPRVRALASHSPAPVVRVGFSQGADVRIEDPQMDPGGSSFCLGKTVFRMGLWGEHNIRNAAMAVAAARCYGISWETCQEAVKSFRGVRRRQEVVAQVAGITLIDDFGHHPTAICQTLASLRKRFPGRRLWALFEPRSNTTRRKIFQKELAEALSEADGVAIAAVHRAAELSQEERLDPQQLVSELRNRGKTAFHQPDVSGIVGELLPLLAPGDVVVTFSNGAFDGVHERLKERLGSQ</sequence>
<evidence type="ECO:0000256" key="7">
    <source>
        <dbReference type="ARBA" id="ARBA00023306"/>
    </source>
</evidence>
<dbReference type="PANTHER" id="PTHR43445:SF5">
    <property type="entry name" value="UDP-N-ACETYLMURAMATE--L-ALANYL-GAMMA-D-GLUTAMYL-MESO-2,6-DIAMINOHEPTANDIOATE LIGASE"/>
    <property type="match status" value="1"/>
</dbReference>
<evidence type="ECO:0000256" key="5">
    <source>
        <dbReference type="ARBA" id="ARBA00022960"/>
    </source>
</evidence>
<evidence type="ECO:0000256" key="8">
    <source>
        <dbReference type="ARBA" id="ARBA00023316"/>
    </source>
</evidence>
<keyword evidence="1 12" id="KW-0436">Ligase</keyword>
<dbReference type="InterPro" id="IPR036565">
    <property type="entry name" value="Mur-like_cat_sf"/>
</dbReference>
<feature type="domain" description="Mur ligase N-terminal catalytic" evidence="9">
    <location>
        <begin position="28"/>
        <end position="122"/>
    </location>
</feature>
<dbReference type="NCBIfam" id="TIGR01081">
    <property type="entry name" value="mpl"/>
    <property type="match status" value="1"/>
</dbReference>
<comment type="caution">
    <text evidence="12">The sequence shown here is derived from an EMBL/GenBank/DDBJ whole genome shotgun (WGS) entry which is preliminary data.</text>
</comment>
<evidence type="ECO:0000256" key="3">
    <source>
        <dbReference type="ARBA" id="ARBA00022741"/>
    </source>
</evidence>
<dbReference type="GO" id="GO:0051301">
    <property type="term" value="P:cell division"/>
    <property type="evidence" value="ECO:0007669"/>
    <property type="project" value="UniProtKB-KW"/>
</dbReference>